<dbReference type="AlphaFoldDB" id="A0A371GSJ4"/>
<proteinExistence type="predicted"/>
<evidence type="ECO:0000313" key="4">
    <source>
        <dbReference type="Proteomes" id="UP000257109"/>
    </source>
</evidence>
<dbReference type="PROSITE" id="PS51257">
    <property type="entry name" value="PROKAR_LIPOPROTEIN"/>
    <property type="match status" value="1"/>
</dbReference>
<sequence length="198" mass="22280">MWKAPLGHSSLGCLSLGCLSLGCEAWPNQDGVGFSQGGSLGRDIEGNTRHCIRKLRPVPTGTQNIQSLQRWGGQLKGQWRRAFEGKYGNLLSLVNIEVQPAALSTLTQYYDPPLRCFTFQGFQLAPIFEEYKRLIGIPYDKSPPYLFRGHYPSWASMAKLLKVPESEMLKLKKNRNGVEGIPKAALEERLQQLQEEED</sequence>
<gene>
    <name evidence="3" type="ORF">CR513_24218</name>
</gene>
<keyword evidence="4" id="KW-1185">Reference proteome</keyword>
<dbReference type="Proteomes" id="UP000257109">
    <property type="component" value="Unassembled WGS sequence"/>
</dbReference>
<feature type="signal peptide" evidence="1">
    <location>
        <begin position="1"/>
        <end position="25"/>
    </location>
</feature>
<comment type="caution">
    <text evidence="3">The sequence shown here is derived from an EMBL/GenBank/DDBJ whole genome shotgun (WGS) entry which is preliminary data.</text>
</comment>
<keyword evidence="1" id="KW-0732">Signal</keyword>
<dbReference type="Pfam" id="PF24924">
    <property type="entry name" value="DUF7745"/>
    <property type="match status" value="1"/>
</dbReference>
<feature type="chain" id="PRO_5016654770" description="DUF7745 domain-containing protein" evidence="1">
    <location>
        <begin position="26"/>
        <end position="198"/>
    </location>
</feature>
<feature type="non-terminal residue" evidence="3">
    <location>
        <position position="1"/>
    </location>
</feature>
<feature type="domain" description="DUF7745" evidence="2">
    <location>
        <begin position="72"/>
        <end position="197"/>
    </location>
</feature>
<evidence type="ECO:0000313" key="3">
    <source>
        <dbReference type="EMBL" id="RDX93511.1"/>
    </source>
</evidence>
<reference evidence="3" key="1">
    <citation type="submission" date="2018-05" db="EMBL/GenBank/DDBJ databases">
        <title>Draft genome of Mucuna pruriens seed.</title>
        <authorList>
            <person name="Nnadi N.E."/>
            <person name="Vos R."/>
            <person name="Hasami M.H."/>
            <person name="Devisetty U.K."/>
            <person name="Aguiy J.C."/>
        </authorList>
    </citation>
    <scope>NUCLEOTIDE SEQUENCE [LARGE SCALE GENOMIC DNA]</scope>
    <source>
        <strain evidence="3">JCA_2017</strain>
    </source>
</reference>
<dbReference type="PANTHER" id="PTHR48154">
    <property type="entry name" value="PROTEIN, PUTATIVE-RELATED"/>
    <property type="match status" value="1"/>
</dbReference>
<dbReference type="EMBL" id="QJKJ01004597">
    <property type="protein sequence ID" value="RDX93511.1"/>
    <property type="molecule type" value="Genomic_DNA"/>
</dbReference>
<evidence type="ECO:0000259" key="2">
    <source>
        <dbReference type="Pfam" id="PF24924"/>
    </source>
</evidence>
<evidence type="ECO:0000256" key="1">
    <source>
        <dbReference type="SAM" id="SignalP"/>
    </source>
</evidence>
<dbReference type="InterPro" id="IPR056647">
    <property type="entry name" value="DUF7745"/>
</dbReference>
<protein>
    <recommendedName>
        <fullName evidence="2">DUF7745 domain-containing protein</fullName>
    </recommendedName>
</protein>
<organism evidence="3 4">
    <name type="scientific">Mucuna pruriens</name>
    <name type="common">Velvet bean</name>
    <name type="synonym">Dolichos pruriens</name>
    <dbReference type="NCBI Taxonomy" id="157652"/>
    <lineage>
        <taxon>Eukaryota</taxon>
        <taxon>Viridiplantae</taxon>
        <taxon>Streptophyta</taxon>
        <taxon>Embryophyta</taxon>
        <taxon>Tracheophyta</taxon>
        <taxon>Spermatophyta</taxon>
        <taxon>Magnoliopsida</taxon>
        <taxon>eudicotyledons</taxon>
        <taxon>Gunneridae</taxon>
        <taxon>Pentapetalae</taxon>
        <taxon>rosids</taxon>
        <taxon>fabids</taxon>
        <taxon>Fabales</taxon>
        <taxon>Fabaceae</taxon>
        <taxon>Papilionoideae</taxon>
        <taxon>50 kb inversion clade</taxon>
        <taxon>NPAAA clade</taxon>
        <taxon>indigoferoid/millettioid clade</taxon>
        <taxon>Phaseoleae</taxon>
        <taxon>Mucuna</taxon>
    </lineage>
</organism>
<name>A0A371GSJ4_MUCPR</name>
<accession>A0A371GSJ4</accession>
<dbReference type="OrthoDB" id="1743443at2759"/>
<dbReference type="PANTHER" id="PTHR48154:SF1">
    <property type="entry name" value="PROTEIN, PUTATIVE-RELATED"/>
    <property type="match status" value="1"/>
</dbReference>